<evidence type="ECO:0000313" key="1">
    <source>
        <dbReference type="EMBL" id="OBU01551.1"/>
    </source>
</evidence>
<accession>A0A2P2SXI4</accession>
<proteinExistence type="predicted"/>
<dbReference type="InterPro" id="IPR036770">
    <property type="entry name" value="Ankyrin_rpt-contain_sf"/>
</dbReference>
<dbReference type="GeneID" id="28833686"/>
<reference evidence="2" key="2">
    <citation type="journal article" date="2018" name="Nat. Commun.">
        <title>Extreme sensitivity to ultraviolet light in the fungal pathogen causing white-nose syndrome of bats.</title>
        <authorList>
            <person name="Palmer J.M."/>
            <person name="Drees K.P."/>
            <person name="Foster J.T."/>
            <person name="Lindner D.L."/>
        </authorList>
    </citation>
    <scope>NUCLEOTIDE SEQUENCE [LARGE SCALE GENOMIC DNA]</scope>
    <source>
        <strain evidence="2">UAMH 10579</strain>
    </source>
</reference>
<dbReference type="Pfam" id="PF12796">
    <property type="entry name" value="Ank_2"/>
    <property type="match status" value="1"/>
</dbReference>
<dbReference type="AlphaFoldDB" id="A0A2P2SXI4"/>
<reference evidence="1 2" key="1">
    <citation type="submission" date="2016-03" db="EMBL/GenBank/DDBJ databases">
        <title>Comparative genomics of Pseudogymnoascus destructans, the fungus causing white-nose syndrome of bats.</title>
        <authorList>
            <person name="Palmer J.M."/>
            <person name="Drees K.P."/>
            <person name="Foster J.T."/>
            <person name="Lindner D.L."/>
        </authorList>
    </citation>
    <scope>NUCLEOTIDE SEQUENCE [LARGE SCALE GENOMIC DNA]</scope>
    <source>
        <strain evidence="1 2">UAMH 10579</strain>
    </source>
</reference>
<dbReference type="STRING" id="342668.A0A2P2SXI4"/>
<gene>
    <name evidence="1" type="ORF">VE01_00300</name>
</gene>
<dbReference type="OrthoDB" id="19174at2759"/>
<evidence type="ECO:0000313" key="2">
    <source>
        <dbReference type="Proteomes" id="UP000091956"/>
    </source>
</evidence>
<name>A0A2P2SXI4_9PEZI</name>
<dbReference type="EMBL" id="KV460206">
    <property type="protein sequence ID" value="OBU01551.1"/>
    <property type="molecule type" value="Genomic_DNA"/>
</dbReference>
<dbReference type="SUPFAM" id="SSF48403">
    <property type="entry name" value="Ankyrin repeat"/>
    <property type="match status" value="1"/>
</dbReference>
<sequence length="279" mass="29848">MSNPFLLAADNSPELLPLLRANPSLASAQDDHGYSLIHAAVSYNHLDLLRTLVNEFKVDVNIRDEDNETALFVAETVEAAKALVEELGADPKITGDEGRTAAESILADDDFPEVAAYLASFADGGSTTQANGNGTDAPLAPVIGQVPPLPAGISIDMGTMAPEDIGDNEVDQEFRRKIEELAAREDFQDEAGQAELRALVTEAFRGQVNPAERDSINSDEGPGIFDMVQSLEVAGKLSGNPDTEKENQDFVVAASTADTKVLCAQDEDMKPFQVIFTRA</sequence>
<keyword evidence="2" id="KW-1185">Reference proteome</keyword>
<dbReference type="Gene3D" id="1.25.40.20">
    <property type="entry name" value="Ankyrin repeat-containing domain"/>
    <property type="match status" value="1"/>
</dbReference>
<organism evidence="1 2">
    <name type="scientific">Pseudogymnoascus verrucosus</name>
    <dbReference type="NCBI Taxonomy" id="342668"/>
    <lineage>
        <taxon>Eukaryota</taxon>
        <taxon>Fungi</taxon>
        <taxon>Dikarya</taxon>
        <taxon>Ascomycota</taxon>
        <taxon>Pezizomycotina</taxon>
        <taxon>Leotiomycetes</taxon>
        <taxon>Thelebolales</taxon>
        <taxon>Thelebolaceae</taxon>
        <taxon>Pseudogymnoascus</taxon>
    </lineage>
</organism>
<dbReference type="Proteomes" id="UP000091956">
    <property type="component" value="Unassembled WGS sequence"/>
</dbReference>
<dbReference type="InterPro" id="IPR002110">
    <property type="entry name" value="Ankyrin_rpt"/>
</dbReference>
<dbReference type="RefSeq" id="XP_018135283.1">
    <property type="nucleotide sequence ID" value="XM_018269832.1"/>
</dbReference>
<dbReference type="SMART" id="SM00248">
    <property type="entry name" value="ANK"/>
    <property type="match status" value="1"/>
</dbReference>
<protein>
    <submittedName>
        <fullName evidence="1">Uncharacterized protein</fullName>
    </submittedName>
</protein>